<comment type="caution">
    <text evidence="2">The sequence shown here is derived from an EMBL/GenBank/DDBJ whole genome shotgun (WGS) entry which is preliminary data.</text>
</comment>
<dbReference type="AlphaFoldDB" id="A0AAD5U5L7"/>
<proteinExistence type="predicted"/>
<reference evidence="2" key="1">
    <citation type="submission" date="2020-05" db="EMBL/GenBank/DDBJ databases">
        <title>Phylogenomic resolution of chytrid fungi.</title>
        <authorList>
            <person name="Stajich J.E."/>
            <person name="Amses K."/>
            <person name="Simmons R."/>
            <person name="Seto K."/>
            <person name="Myers J."/>
            <person name="Bonds A."/>
            <person name="Quandt C.A."/>
            <person name="Barry K."/>
            <person name="Liu P."/>
            <person name="Grigoriev I."/>
            <person name="Longcore J.E."/>
            <person name="James T.Y."/>
        </authorList>
    </citation>
    <scope>NUCLEOTIDE SEQUENCE</scope>
    <source>
        <strain evidence="2">JEL0476</strain>
    </source>
</reference>
<feature type="compositionally biased region" description="Acidic residues" evidence="1">
    <location>
        <begin position="251"/>
        <end position="262"/>
    </location>
</feature>
<name>A0AAD5U5L7_9FUNG</name>
<protein>
    <submittedName>
        <fullName evidence="2">Uncharacterized protein</fullName>
    </submittedName>
</protein>
<keyword evidence="3" id="KW-1185">Reference proteome</keyword>
<evidence type="ECO:0000313" key="3">
    <source>
        <dbReference type="Proteomes" id="UP001211065"/>
    </source>
</evidence>
<evidence type="ECO:0000313" key="2">
    <source>
        <dbReference type="EMBL" id="KAJ3223678.1"/>
    </source>
</evidence>
<organism evidence="2 3">
    <name type="scientific">Clydaea vesicula</name>
    <dbReference type="NCBI Taxonomy" id="447962"/>
    <lineage>
        <taxon>Eukaryota</taxon>
        <taxon>Fungi</taxon>
        <taxon>Fungi incertae sedis</taxon>
        <taxon>Chytridiomycota</taxon>
        <taxon>Chytridiomycota incertae sedis</taxon>
        <taxon>Chytridiomycetes</taxon>
        <taxon>Lobulomycetales</taxon>
        <taxon>Lobulomycetaceae</taxon>
        <taxon>Clydaea</taxon>
    </lineage>
</organism>
<sequence>MALSQVDENLVPDVGAVKGVNPKNGGGDCDGAVRKPGSIEFVQVPCSCPPDRPEFLAKLNEFVAAGNARGTKVSFPTGNSDADKIERINTALVTLQNLNGPGVGCPAASTTLLAQKKALESGVDASLVPDFGANKGINPKNGGGDCDGAVRKPGSSEFVQVPCSCPPDRPEFLAKLNEFVAAGNARGIKVSFPTGNSNADKIERINTALVTLQNLNGPGVGCPAASTTLLAQKKALESGNAPPAPNPPATDSDDAQTTDSDEAQGGVDASLVPDFGANKGINPKNGGGDCDGAVRKPGSSEFVQVPCSCPPDRPEFLAKLNEFVAAGNARGTKVSFPTGNSNADKIERINTALVTLQNLNGPGVGCPAASTTLLSQKKALESGEV</sequence>
<dbReference type="EMBL" id="JADGJW010000121">
    <property type="protein sequence ID" value="KAJ3223678.1"/>
    <property type="molecule type" value="Genomic_DNA"/>
</dbReference>
<dbReference type="Proteomes" id="UP001211065">
    <property type="component" value="Unassembled WGS sequence"/>
</dbReference>
<gene>
    <name evidence="2" type="ORF">HK099_000853</name>
</gene>
<evidence type="ECO:0000256" key="1">
    <source>
        <dbReference type="SAM" id="MobiDB-lite"/>
    </source>
</evidence>
<feature type="region of interest" description="Disordered" evidence="1">
    <location>
        <begin position="237"/>
        <end position="293"/>
    </location>
</feature>
<accession>A0AAD5U5L7</accession>